<gene>
    <name evidence="7" type="ORF">O8C91_00690</name>
</gene>
<dbReference type="InterPro" id="IPR051533">
    <property type="entry name" value="WaaL-like"/>
</dbReference>
<evidence type="ECO:0000313" key="7">
    <source>
        <dbReference type="EMBL" id="MDN5062702.1"/>
    </source>
</evidence>
<keyword evidence="3 5" id="KW-1133">Transmembrane helix</keyword>
<protein>
    <recommendedName>
        <fullName evidence="6">O-antigen ligase-related domain-containing protein</fullName>
    </recommendedName>
</protein>
<dbReference type="Pfam" id="PF04932">
    <property type="entry name" value="Wzy_C"/>
    <property type="match status" value="1"/>
</dbReference>
<comment type="subcellular location">
    <subcellularLocation>
        <location evidence="1">Membrane</location>
        <topology evidence="1">Multi-pass membrane protein</topology>
    </subcellularLocation>
</comment>
<evidence type="ECO:0000256" key="1">
    <source>
        <dbReference type="ARBA" id="ARBA00004141"/>
    </source>
</evidence>
<reference evidence="7" key="2">
    <citation type="journal article" date="2023" name="Microorganisms">
        <title>Genomic Characterization of Arcobacter butzleri Strains Isolated from Various Sources in Lithuania.</title>
        <authorList>
            <person name="Uljanovas D."/>
            <person name="Golz G."/>
            <person name="Fleischmann S."/>
            <person name="Kudirkiene E."/>
            <person name="Kasetiene N."/>
            <person name="Grineviciene A."/>
            <person name="Tamuleviciene E."/>
            <person name="Aksomaitiene J."/>
            <person name="Alter T."/>
            <person name="Malakauskas M."/>
        </authorList>
    </citation>
    <scope>NUCLEOTIDE SEQUENCE</scope>
    <source>
        <strain evidence="7">RCM39</strain>
    </source>
</reference>
<proteinExistence type="predicted"/>
<feature type="transmembrane region" description="Helical" evidence="5">
    <location>
        <begin position="355"/>
        <end position="372"/>
    </location>
</feature>
<feature type="transmembrane region" description="Helical" evidence="5">
    <location>
        <begin position="173"/>
        <end position="190"/>
    </location>
</feature>
<dbReference type="PANTHER" id="PTHR37422">
    <property type="entry name" value="TEICHURONIC ACID BIOSYNTHESIS PROTEIN TUAE"/>
    <property type="match status" value="1"/>
</dbReference>
<feature type="transmembrane region" description="Helical" evidence="5">
    <location>
        <begin position="323"/>
        <end position="343"/>
    </location>
</feature>
<evidence type="ECO:0000256" key="2">
    <source>
        <dbReference type="ARBA" id="ARBA00022692"/>
    </source>
</evidence>
<reference evidence="7" key="1">
    <citation type="submission" date="2022-12" db="EMBL/GenBank/DDBJ databases">
        <authorList>
            <person name="Uljanovas D."/>
        </authorList>
    </citation>
    <scope>NUCLEOTIDE SEQUENCE</scope>
    <source>
        <strain evidence="7">RCM39</strain>
    </source>
</reference>
<feature type="transmembrane region" description="Helical" evidence="5">
    <location>
        <begin position="12"/>
        <end position="30"/>
    </location>
</feature>
<evidence type="ECO:0000256" key="4">
    <source>
        <dbReference type="ARBA" id="ARBA00023136"/>
    </source>
</evidence>
<dbReference type="EMBL" id="JAPZDC010000001">
    <property type="protein sequence ID" value="MDN5062702.1"/>
    <property type="molecule type" value="Genomic_DNA"/>
</dbReference>
<comment type="caution">
    <text evidence="7">The sequence shown here is derived from an EMBL/GenBank/DDBJ whole genome shotgun (WGS) entry which is preliminary data.</text>
</comment>
<evidence type="ECO:0000256" key="5">
    <source>
        <dbReference type="SAM" id="Phobius"/>
    </source>
</evidence>
<keyword evidence="2 5" id="KW-0812">Transmembrane</keyword>
<accession>A0AAW7PNH1</accession>
<feature type="transmembrane region" description="Helical" evidence="5">
    <location>
        <begin position="101"/>
        <end position="119"/>
    </location>
</feature>
<feature type="transmembrane region" description="Helical" evidence="5">
    <location>
        <begin position="36"/>
        <end position="54"/>
    </location>
</feature>
<feature type="domain" description="O-antigen ligase-related" evidence="6">
    <location>
        <begin position="206"/>
        <end position="339"/>
    </location>
</feature>
<feature type="transmembrane region" description="Helical" evidence="5">
    <location>
        <begin position="222"/>
        <end position="239"/>
    </location>
</feature>
<organism evidence="7 8">
    <name type="scientific">Aliarcobacter butzleri</name>
    <dbReference type="NCBI Taxonomy" id="28197"/>
    <lineage>
        <taxon>Bacteria</taxon>
        <taxon>Pseudomonadati</taxon>
        <taxon>Campylobacterota</taxon>
        <taxon>Epsilonproteobacteria</taxon>
        <taxon>Campylobacterales</taxon>
        <taxon>Arcobacteraceae</taxon>
        <taxon>Aliarcobacter</taxon>
    </lineage>
</organism>
<dbReference type="AlphaFoldDB" id="A0AAW7PNH1"/>
<evidence type="ECO:0000259" key="6">
    <source>
        <dbReference type="Pfam" id="PF04932"/>
    </source>
</evidence>
<dbReference type="GO" id="GO:0016020">
    <property type="term" value="C:membrane"/>
    <property type="evidence" value="ECO:0007669"/>
    <property type="project" value="UniProtKB-SubCell"/>
</dbReference>
<evidence type="ECO:0000256" key="3">
    <source>
        <dbReference type="ARBA" id="ARBA00022989"/>
    </source>
</evidence>
<evidence type="ECO:0000313" key="8">
    <source>
        <dbReference type="Proteomes" id="UP001171529"/>
    </source>
</evidence>
<dbReference type="InterPro" id="IPR007016">
    <property type="entry name" value="O-antigen_ligase-rel_domated"/>
</dbReference>
<dbReference type="Proteomes" id="UP001171529">
    <property type="component" value="Unassembled WGS sequence"/>
</dbReference>
<dbReference type="RefSeq" id="WP_301344663.1">
    <property type="nucleotide sequence ID" value="NZ_JAPRAE010000005.1"/>
</dbReference>
<feature type="transmembrane region" description="Helical" evidence="5">
    <location>
        <begin position="66"/>
        <end position="89"/>
    </location>
</feature>
<dbReference type="PANTHER" id="PTHR37422:SF13">
    <property type="entry name" value="LIPOPOLYSACCHARIDE BIOSYNTHESIS PROTEIN PA4999-RELATED"/>
    <property type="match status" value="1"/>
</dbReference>
<name>A0AAW7PNH1_9BACT</name>
<feature type="transmembrane region" description="Helical" evidence="5">
    <location>
        <begin position="131"/>
        <end position="153"/>
    </location>
</feature>
<sequence>MIKNNSINYDILYLIFVFLIGSTLFTSLRFTNIPIGIGEVILLVLGIYMIINNYKELNYNFFKNSLLLKFWIVSFVLLLAGFLISFFLENILFYKSIFHDTFAYIFIFYLLIIMHLFEYDKKKHMEIFEKFIYFSLIFYTILFISFVSFESVIPFNKGSEVMVRYLGLSNNPNQLAILFTIIPFMLVYFYQKMPKIYFLDSTFLLILLTFCIGEAIGSDALFLGWCSGLFTYLFLIYISKYNNFKINIFFVVIISIIFTVVLFNFKEIIYFIDGGNSSADARIILIKNAFNDLDKMIYFGFGPGPHSYAPIDETMYWEVHNMYIDWFTQTGIIGILLFIYILYKVVQGLYLNKEFILISAFVSLLIFINFHFTFRQPIFWFFMFFFYIMSQGEKKCVA</sequence>
<feature type="transmembrane region" description="Helical" evidence="5">
    <location>
        <begin position="197"/>
        <end position="216"/>
    </location>
</feature>
<keyword evidence="4 5" id="KW-0472">Membrane</keyword>
<feature type="transmembrane region" description="Helical" evidence="5">
    <location>
        <begin position="246"/>
        <end position="265"/>
    </location>
</feature>